<sequence>MSDGEVRLCRVEELTDGQARGFDPLQRGKDSVFALRFEGRVRVYRNSCPHLDVRMEYRKDRFLSADGQLIVCYAHGAQFSPDTGECVYGPCLGEKLEALPWCVEEGWLVLKMPGQDTSRTQIEVSRTAIHRILTRD</sequence>
<dbReference type="Proteomes" id="UP000325607">
    <property type="component" value="Unassembled WGS sequence"/>
</dbReference>
<reference evidence="6 7" key="1">
    <citation type="submission" date="2019-09" db="EMBL/GenBank/DDBJ databases">
        <authorList>
            <person name="Chandra G."/>
            <person name="Truman W A."/>
        </authorList>
    </citation>
    <scope>NUCLEOTIDE SEQUENCE [LARGE SCALE GENOMIC DNA]</scope>
    <source>
        <strain evidence="6">PS645</strain>
    </source>
</reference>
<keyword evidence="4" id="KW-0411">Iron-sulfur</keyword>
<name>A0A5E6VFN9_PSEFL</name>
<feature type="domain" description="Rieske" evidence="5">
    <location>
        <begin position="6"/>
        <end position="110"/>
    </location>
</feature>
<dbReference type="AlphaFoldDB" id="A0A5E6VFN9"/>
<dbReference type="EMBL" id="CABVGX010000033">
    <property type="protein sequence ID" value="VVN11769.1"/>
    <property type="molecule type" value="Genomic_DNA"/>
</dbReference>
<organism evidence="6 7">
    <name type="scientific">Pseudomonas fluorescens</name>
    <dbReference type="NCBI Taxonomy" id="294"/>
    <lineage>
        <taxon>Bacteria</taxon>
        <taxon>Pseudomonadati</taxon>
        <taxon>Pseudomonadota</taxon>
        <taxon>Gammaproteobacteria</taxon>
        <taxon>Pseudomonadales</taxon>
        <taxon>Pseudomonadaceae</taxon>
        <taxon>Pseudomonas</taxon>
    </lineage>
</organism>
<dbReference type="Pfam" id="PF00355">
    <property type="entry name" value="Rieske"/>
    <property type="match status" value="1"/>
</dbReference>
<evidence type="ECO:0000313" key="6">
    <source>
        <dbReference type="EMBL" id="VVN11769.1"/>
    </source>
</evidence>
<evidence type="ECO:0000256" key="4">
    <source>
        <dbReference type="ARBA" id="ARBA00023014"/>
    </source>
</evidence>
<dbReference type="SUPFAM" id="SSF50022">
    <property type="entry name" value="ISP domain"/>
    <property type="match status" value="1"/>
</dbReference>
<dbReference type="GO" id="GO:0046872">
    <property type="term" value="F:metal ion binding"/>
    <property type="evidence" value="ECO:0007669"/>
    <property type="project" value="UniProtKB-KW"/>
</dbReference>
<dbReference type="PANTHER" id="PTHR40261:SF1">
    <property type="entry name" value="RIESKE DOMAIN-CONTAINING PROTEIN"/>
    <property type="match status" value="1"/>
</dbReference>
<dbReference type="PROSITE" id="PS51296">
    <property type="entry name" value="RIESKE"/>
    <property type="match status" value="1"/>
</dbReference>
<evidence type="ECO:0000313" key="7">
    <source>
        <dbReference type="Proteomes" id="UP000325607"/>
    </source>
</evidence>
<dbReference type="OrthoDB" id="9794779at2"/>
<evidence type="ECO:0000259" key="5">
    <source>
        <dbReference type="PROSITE" id="PS51296"/>
    </source>
</evidence>
<dbReference type="InterPro" id="IPR017941">
    <property type="entry name" value="Rieske_2Fe-2S"/>
</dbReference>
<dbReference type="CDD" id="cd03467">
    <property type="entry name" value="Rieske"/>
    <property type="match status" value="1"/>
</dbReference>
<dbReference type="PANTHER" id="PTHR40261">
    <property type="match status" value="1"/>
</dbReference>
<dbReference type="GO" id="GO:0051537">
    <property type="term" value="F:2 iron, 2 sulfur cluster binding"/>
    <property type="evidence" value="ECO:0007669"/>
    <property type="project" value="UniProtKB-KW"/>
</dbReference>
<dbReference type="RefSeq" id="WP_150581913.1">
    <property type="nucleotide sequence ID" value="NZ_CABVGX010000033.1"/>
</dbReference>
<keyword evidence="1" id="KW-0001">2Fe-2S</keyword>
<gene>
    <name evidence="6" type="ORF">PS645_03828</name>
</gene>
<accession>A0A5E6VFN9</accession>
<evidence type="ECO:0000256" key="3">
    <source>
        <dbReference type="ARBA" id="ARBA00023004"/>
    </source>
</evidence>
<dbReference type="Gene3D" id="2.102.10.10">
    <property type="entry name" value="Rieske [2Fe-2S] iron-sulphur domain"/>
    <property type="match status" value="1"/>
</dbReference>
<evidence type="ECO:0000256" key="2">
    <source>
        <dbReference type="ARBA" id="ARBA00022723"/>
    </source>
</evidence>
<dbReference type="InterPro" id="IPR036922">
    <property type="entry name" value="Rieske_2Fe-2S_sf"/>
</dbReference>
<proteinExistence type="predicted"/>
<keyword evidence="2" id="KW-0479">Metal-binding</keyword>
<protein>
    <recommendedName>
        <fullName evidence="5">Rieske domain-containing protein</fullName>
    </recommendedName>
</protein>
<evidence type="ECO:0000256" key="1">
    <source>
        <dbReference type="ARBA" id="ARBA00022714"/>
    </source>
</evidence>
<keyword evidence="3" id="KW-0408">Iron</keyword>